<feature type="region of interest" description="Disordered" evidence="1">
    <location>
        <begin position="103"/>
        <end position="145"/>
    </location>
</feature>
<keyword evidence="2" id="KW-0472">Membrane</keyword>
<organism evidence="3 4">
    <name type="scientific">Phlebiopsis gigantea (strain 11061_1 CR5-6)</name>
    <name type="common">White-rot fungus</name>
    <name type="synonym">Peniophora gigantea</name>
    <dbReference type="NCBI Taxonomy" id="745531"/>
    <lineage>
        <taxon>Eukaryota</taxon>
        <taxon>Fungi</taxon>
        <taxon>Dikarya</taxon>
        <taxon>Basidiomycota</taxon>
        <taxon>Agaricomycotina</taxon>
        <taxon>Agaricomycetes</taxon>
        <taxon>Polyporales</taxon>
        <taxon>Phanerochaetaceae</taxon>
        <taxon>Phlebiopsis</taxon>
    </lineage>
</organism>
<proteinExistence type="predicted"/>
<evidence type="ECO:0000313" key="3">
    <source>
        <dbReference type="EMBL" id="KIP02516.1"/>
    </source>
</evidence>
<accession>A0A0C3RR80</accession>
<feature type="compositionally biased region" description="Polar residues" evidence="1">
    <location>
        <begin position="103"/>
        <end position="121"/>
    </location>
</feature>
<protein>
    <submittedName>
        <fullName evidence="3">Uncharacterized protein</fullName>
    </submittedName>
</protein>
<gene>
    <name evidence="3" type="ORF">PHLGIDRAFT_291869</name>
</gene>
<dbReference type="HOGENOM" id="CLU_1027157_0_0_1"/>
<name>A0A0C3RR80_PHLG1</name>
<keyword evidence="2" id="KW-0812">Transmembrane</keyword>
<evidence type="ECO:0000313" key="4">
    <source>
        <dbReference type="Proteomes" id="UP000053257"/>
    </source>
</evidence>
<keyword evidence="2" id="KW-1133">Transmembrane helix</keyword>
<sequence length="271" mass="30074">MKQPHGPSTTSSLLVTRLWGFASSSGHPSVQARIFQTYSMQWVLLGLLMPDLLLFIAICQGALLIFRHHRMAVLLRGWDLRSHRVRRHALSCAHELCRQSVRRLSTSTGSSATTHDSTTGRSPTPSWPASPSTPRHPSPRTALGSHAAWRAERPHLLPAIAARGPQQEQRAVLVVPPTLLEVPTLARTLLTHAAERARTDSARRDLPLHAHQREQASADDVPAPFRVGTALQRRRRVWVMFYVLLPCPFGAIDEHRPVRGAASVYGLARLC</sequence>
<feature type="transmembrane region" description="Helical" evidence="2">
    <location>
        <begin position="42"/>
        <end position="66"/>
    </location>
</feature>
<dbReference type="AlphaFoldDB" id="A0A0C3RR80"/>
<evidence type="ECO:0000256" key="2">
    <source>
        <dbReference type="SAM" id="Phobius"/>
    </source>
</evidence>
<dbReference type="Proteomes" id="UP000053257">
    <property type="component" value="Unassembled WGS sequence"/>
</dbReference>
<feature type="compositionally biased region" description="Low complexity" evidence="1">
    <location>
        <begin position="122"/>
        <end position="142"/>
    </location>
</feature>
<keyword evidence="4" id="KW-1185">Reference proteome</keyword>
<reference evidence="3 4" key="1">
    <citation type="journal article" date="2014" name="PLoS Genet.">
        <title>Analysis of the Phlebiopsis gigantea genome, transcriptome and secretome provides insight into its pioneer colonization strategies of wood.</title>
        <authorList>
            <person name="Hori C."/>
            <person name="Ishida T."/>
            <person name="Igarashi K."/>
            <person name="Samejima M."/>
            <person name="Suzuki H."/>
            <person name="Master E."/>
            <person name="Ferreira P."/>
            <person name="Ruiz-Duenas F.J."/>
            <person name="Held B."/>
            <person name="Canessa P."/>
            <person name="Larrondo L.F."/>
            <person name="Schmoll M."/>
            <person name="Druzhinina I.S."/>
            <person name="Kubicek C.P."/>
            <person name="Gaskell J.A."/>
            <person name="Kersten P."/>
            <person name="St John F."/>
            <person name="Glasner J."/>
            <person name="Sabat G."/>
            <person name="Splinter BonDurant S."/>
            <person name="Syed K."/>
            <person name="Yadav J."/>
            <person name="Mgbeahuruike A.C."/>
            <person name="Kovalchuk A."/>
            <person name="Asiegbu F.O."/>
            <person name="Lackner G."/>
            <person name="Hoffmeister D."/>
            <person name="Rencoret J."/>
            <person name="Gutierrez A."/>
            <person name="Sun H."/>
            <person name="Lindquist E."/>
            <person name="Barry K."/>
            <person name="Riley R."/>
            <person name="Grigoriev I.V."/>
            <person name="Henrissat B."/>
            <person name="Kues U."/>
            <person name="Berka R.M."/>
            <person name="Martinez A.T."/>
            <person name="Covert S.F."/>
            <person name="Blanchette R.A."/>
            <person name="Cullen D."/>
        </authorList>
    </citation>
    <scope>NUCLEOTIDE SEQUENCE [LARGE SCALE GENOMIC DNA]</scope>
    <source>
        <strain evidence="3 4">11061_1 CR5-6</strain>
    </source>
</reference>
<dbReference type="EMBL" id="KN840670">
    <property type="protein sequence ID" value="KIP02516.1"/>
    <property type="molecule type" value="Genomic_DNA"/>
</dbReference>
<evidence type="ECO:0000256" key="1">
    <source>
        <dbReference type="SAM" id="MobiDB-lite"/>
    </source>
</evidence>